<accession>A0A090D0A7</accession>
<dbReference type="OrthoDB" id="5421057at2"/>
<dbReference type="Pfam" id="PF21981">
    <property type="entry name" value="RecX_HTH3"/>
    <property type="match status" value="1"/>
</dbReference>
<evidence type="ECO:0000259" key="6">
    <source>
        <dbReference type="Pfam" id="PF02631"/>
    </source>
</evidence>
<dbReference type="PANTHER" id="PTHR33602">
    <property type="entry name" value="REGULATORY PROTEIN RECX FAMILY PROTEIN"/>
    <property type="match status" value="1"/>
</dbReference>
<dbReference type="EMBL" id="CCEJ010000001">
    <property type="protein sequence ID" value="CDR32998.1"/>
    <property type="molecule type" value="Genomic_DNA"/>
</dbReference>
<dbReference type="HAMAP" id="MF_01114">
    <property type="entry name" value="RecX"/>
    <property type="match status" value="1"/>
</dbReference>
<dbReference type="Gene3D" id="1.10.10.10">
    <property type="entry name" value="Winged helix-like DNA-binding domain superfamily/Winged helix DNA-binding domain"/>
    <property type="match status" value="2"/>
</dbReference>
<dbReference type="InterPro" id="IPR053924">
    <property type="entry name" value="RecX_HTH_2nd"/>
</dbReference>
<comment type="subcellular location">
    <subcellularLocation>
        <location evidence="1 5">Cytoplasm</location>
    </subcellularLocation>
</comment>
<evidence type="ECO:0000256" key="4">
    <source>
        <dbReference type="ARBA" id="ARBA00022490"/>
    </source>
</evidence>
<proteinExistence type="inferred from homology"/>
<sequence length="204" mass="23641">MTIQIEIKTVNKDCLEVYIDEDLVKKAHKKIFGNLSLGRNNFSSLDELEQLLIEKEKNGARSYLARCLGRKNLHSLEADKILSSLFVSFNTIQEVLMDFKDKGYLDDARYVTQFIHHHSSRGKGSRWIHQKLKQIGLEENEIRMSLHQMDAHSNQESLSALITKKSARQDINNPKFKRRLIGFLMRRGFSYEDISKALSIDEIS</sequence>
<comment type="similarity">
    <text evidence="2 5">Belongs to the RecX family.</text>
</comment>
<evidence type="ECO:0000256" key="3">
    <source>
        <dbReference type="ARBA" id="ARBA00018111"/>
    </source>
</evidence>
<keyword evidence="9" id="KW-1185">Reference proteome</keyword>
<dbReference type="InterPro" id="IPR053925">
    <property type="entry name" value="RecX_HTH_3rd"/>
</dbReference>
<evidence type="ECO:0000313" key="9">
    <source>
        <dbReference type="Proteomes" id="UP000031552"/>
    </source>
</evidence>
<keyword evidence="4 5" id="KW-0963">Cytoplasm</keyword>
<evidence type="ECO:0000256" key="1">
    <source>
        <dbReference type="ARBA" id="ARBA00004496"/>
    </source>
</evidence>
<comment type="caution">
    <text evidence="8">The sequence shown here is derived from an EMBL/GenBank/DDBJ whole genome shotgun (WGS) entry which is preliminary data.</text>
</comment>
<comment type="function">
    <text evidence="5">Modulates RecA activity.</text>
</comment>
<organism evidence="8 9">
    <name type="scientific">Candidatus Criblamydia sequanensis CRIB-18</name>
    <dbReference type="NCBI Taxonomy" id="1437425"/>
    <lineage>
        <taxon>Bacteria</taxon>
        <taxon>Pseudomonadati</taxon>
        <taxon>Chlamydiota</taxon>
        <taxon>Chlamydiia</taxon>
        <taxon>Parachlamydiales</taxon>
        <taxon>Candidatus Criblamydiaceae</taxon>
        <taxon>Candidatus Criblamydia</taxon>
    </lineage>
</organism>
<dbReference type="InterPro" id="IPR003783">
    <property type="entry name" value="Regulatory_RecX"/>
</dbReference>
<dbReference type="GO" id="GO:0005737">
    <property type="term" value="C:cytoplasm"/>
    <property type="evidence" value="ECO:0007669"/>
    <property type="project" value="UniProtKB-SubCell"/>
</dbReference>
<dbReference type="PANTHER" id="PTHR33602:SF1">
    <property type="entry name" value="REGULATORY PROTEIN RECX FAMILY PROTEIN"/>
    <property type="match status" value="1"/>
</dbReference>
<protein>
    <recommendedName>
        <fullName evidence="3 5">Regulatory protein RecX</fullName>
    </recommendedName>
</protein>
<reference evidence="8" key="1">
    <citation type="submission" date="2013-12" db="EMBL/GenBank/DDBJ databases">
        <authorList>
            <person name="Linke B."/>
        </authorList>
    </citation>
    <scope>NUCLEOTIDE SEQUENCE [LARGE SCALE GENOMIC DNA]</scope>
    <source>
        <strain evidence="8">CRIB-18</strain>
    </source>
</reference>
<evidence type="ECO:0000256" key="2">
    <source>
        <dbReference type="ARBA" id="ARBA00009695"/>
    </source>
</evidence>
<evidence type="ECO:0000256" key="5">
    <source>
        <dbReference type="HAMAP-Rule" id="MF_01114"/>
    </source>
</evidence>
<dbReference type="AlphaFoldDB" id="A0A090D0A7"/>
<evidence type="ECO:0000259" key="7">
    <source>
        <dbReference type="Pfam" id="PF21981"/>
    </source>
</evidence>
<dbReference type="Pfam" id="PF02631">
    <property type="entry name" value="RecX_HTH2"/>
    <property type="match status" value="1"/>
</dbReference>
<evidence type="ECO:0000313" key="8">
    <source>
        <dbReference type="EMBL" id="CDR32998.1"/>
    </source>
</evidence>
<feature type="domain" description="RecX third three-helical" evidence="7">
    <location>
        <begin position="155"/>
        <end position="198"/>
    </location>
</feature>
<dbReference type="Proteomes" id="UP000031552">
    <property type="component" value="Unassembled WGS sequence"/>
</dbReference>
<dbReference type="InterPro" id="IPR036388">
    <property type="entry name" value="WH-like_DNA-bd_sf"/>
</dbReference>
<dbReference type="STRING" id="1437425.CSEC_0158"/>
<dbReference type="GO" id="GO:0006282">
    <property type="term" value="P:regulation of DNA repair"/>
    <property type="evidence" value="ECO:0007669"/>
    <property type="project" value="UniProtKB-UniRule"/>
</dbReference>
<reference evidence="8" key="2">
    <citation type="submission" date="2014-09" db="EMBL/GenBank/DDBJ databases">
        <title>Criblamydia sequanensis harbors a mega-plasmid encoding arsenite resistance.</title>
        <authorList>
            <person name="Bertelli C."/>
            <person name="Goesmann A."/>
            <person name="Greub G."/>
        </authorList>
    </citation>
    <scope>NUCLEOTIDE SEQUENCE [LARGE SCALE GENOMIC DNA]</scope>
    <source>
        <strain evidence="8">CRIB-18</strain>
    </source>
</reference>
<gene>
    <name evidence="5" type="primary">recX</name>
    <name evidence="8" type="ORF">CSEC_0158</name>
</gene>
<name>A0A090D0A7_9BACT</name>
<feature type="domain" description="RecX second three-helical" evidence="6">
    <location>
        <begin position="106"/>
        <end position="143"/>
    </location>
</feature>
<dbReference type="eggNOG" id="COG2137">
    <property type="taxonomic scope" value="Bacteria"/>
</dbReference>
<dbReference type="RefSeq" id="WP_041016501.1">
    <property type="nucleotide sequence ID" value="NZ_CCEJ010000001.1"/>
</dbReference>